<keyword evidence="2" id="KW-1185">Reference proteome</keyword>
<dbReference type="EMBL" id="JBDODL010002313">
    <property type="protein sequence ID" value="MES1922162.1"/>
    <property type="molecule type" value="Genomic_DNA"/>
</dbReference>
<dbReference type="InterPro" id="IPR051177">
    <property type="entry name" value="CIK-Related_Protein"/>
</dbReference>
<evidence type="ECO:0000313" key="1">
    <source>
        <dbReference type="EMBL" id="MES1922162.1"/>
    </source>
</evidence>
<reference evidence="1 2" key="1">
    <citation type="journal article" date="2024" name="BMC Biol.">
        <title>Comparative genomics of Ascetosporea gives new insight into the evolutionary basis for animal parasitism in Rhizaria.</title>
        <authorList>
            <person name="Hiltunen Thoren M."/>
            <person name="Onut-Brannstrom I."/>
            <person name="Alfjorden A."/>
            <person name="Peckova H."/>
            <person name="Swords F."/>
            <person name="Hooper C."/>
            <person name="Holzer A.S."/>
            <person name="Bass D."/>
            <person name="Burki F."/>
        </authorList>
    </citation>
    <scope>NUCLEOTIDE SEQUENCE [LARGE SCALE GENOMIC DNA]</scope>
    <source>
        <strain evidence="1">20-A016</strain>
    </source>
</reference>
<dbReference type="PANTHER" id="PTHR12984:SF6">
    <property type="entry name" value="SCY1-LIKE PROTEIN 2"/>
    <property type="match status" value="1"/>
</dbReference>
<dbReference type="PANTHER" id="PTHR12984">
    <property type="entry name" value="SCY1-RELATED S/T PROTEIN KINASE-LIKE"/>
    <property type="match status" value="1"/>
</dbReference>
<accession>A0ABV2AS20</accession>
<name>A0ABV2AS20_9EUKA</name>
<organism evidence="1 2">
    <name type="scientific">Bonamia ostreae</name>
    <dbReference type="NCBI Taxonomy" id="126728"/>
    <lineage>
        <taxon>Eukaryota</taxon>
        <taxon>Sar</taxon>
        <taxon>Rhizaria</taxon>
        <taxon>Endomyxa</taxon>
        <taxon>Ascetosporea</taxon>
        <taxon>Haplosporida</taxon>
        <taxon>Bonamia</taxon>
    </lineage>
</organism>
<protein>
    <recommendedName>
        <fullName evidence="3">HEAT repeat-containing protein 1</fullName>
    </recommendedName>
</protein>
<dbReference type="Gene3D" id="1.25.10.10">
    <property type="entry name" value="Leucine-rich Repeat Variant"/>
    <property type="match status" value="1"/>
</dbReference>
<dbReference type="InterPro" id="IPR016024">
    <property type="entry name" value="ARM-type_fold"/>
</dbReference>
<dbReference type="Proteomes" id="UP001439008">
    <property type="component" value="Unassembled WGS sequence"/>
</dbReference>
<evidence type="ECO:0008006" key="3">
    <source>
        <dbReference type="Google" id="ProtNLM"/>
    </source>
</evidence>
<gene>
    <name evidence="1" type="ORF">MHBO_003679</name>
</gene>
<comment type="caution">
    <text evidence="1">The sequence shown here is derived from an EMBL/GenBank/DDBJ whole genome shotgun (WGS) entry which is preliminary data.</text>
</comment>
<evidence type="ECO:0000313" key="2">
    <source>
        <dbReference type="Proteomes" id="UP001439008"/>
    </source>
</evidence>
<feature type="non-terminal residue" evidence="1">
    <location>
        <position position="1"/>
    </location>
</feature>
<dbReference type="InterPro" id="IPR011989">
    <property type="entry name" value="ARM-like"/>
</dbReference>
<dbReference type="SUPFAM" id="SSF48371">
    <property type="entry name" value="ARM repeat"/>
    <property type="match status" value="1"/>
</dbReference>
<sequence>KPVTQLFTKKNHEKIWRYLIENLTVFLEMCEQSDFDNYVINFLASCLSHRSVILVTETLKALQKILTTDATFLTLPKVKKKLLPVMMKLLLIPKVKNSNIVRTCVLICLAKLLQHFFSDNLVKQITEIVEKSTKIEFEPDVVMSAICLYDNAVQFSNSKIIANVLLPKISPLITVSGLITKQKNKIYELLKICLNKIEEEYYEESTKEENEHSSQKDTINLFD</sequence>
<proteinExistence type="predicted"/>